<sequence length="98" mass="10522">MSTYAYWMVYVVLFPVLGKWWPSGACMDRPGATREAHTGCTLSNPVGGATVSLLSLSRRLAVSPPISLGLSHPSVYGAWVSHTKTNTAIAAHRSGNEY</sequence>
<evidence type="ECO:0000256" key="1">
    <source>
        <dbReference type="SAM" id="SignalP"/>
    </source>
</evidence>
<protein>
    <recommendedName>
        <fullName evidence="4">Secreted protein</fullName>
    </recommendedName>
</protein>
<dbReference type="GeneID" id="85311525"/>
<keyword evidence="3" id="KW-1185">Reference proteome</keyword>
<dbReference type="RefSeq" id="XP_060282202.1">
    <property type="nucleotide sequence ID" value="XM_060428338.1"/>
</dbReference>
<proteinExistence type="predicted"/>
<organism evidence="2 3">
    <name type="scientific">Phialemonium atrogriseum</name>
    <dbReference type="NCBI Taxonomy" id="1093897"/>
    <lineage>
        <taxon>Eukaryota</taxon>
        <taxon>Fungi</taxon>
        <taxon>Dikarya</taxon>
        <taxon>Ascomycota</taxon>
        <taxon>Pezizomycotina</taxon>
        <taxon>Sordariomycetes</taxon>
        <taxon>Sordariomycetidae</taxon>
        <taxon>Cephalothecales</taxon>
        <taxon>Cephalothecaceae</taxon>
        <taxon>Phialemonium</taxon>
    </lineage>
</organism>
<dbReference type="AlphaFoldDB" id="A0AAJ0FKV0"/>
<evidence type="ECO:0000313" key="3">
    <source>
        <dbReference type="Proteomes" id="UP001244011"/>
    </source>
</evidence>
<accession>A0AAJ0FKV0</accession>
<dbReference type="Proteomes" id="UP001244011">
    <property type="component" value="Unassembled WGS sequence"/>
</dbReference>
<dbReference type="EMBL" id="MU839013">
    <property type="protein sequence ID" value="KAK1765989.1"/>
    <property type="molecule type" value="Genomic_DNA"/>
</dbReference>
<evidence type="ECO:0000313" key="2">
    <source>
        <dbReference type="EMBL" id="KAK1765989.1"/>
    </source>
</evidence>
<feature type="signal peptide" evidence="1">
    <location>
        <begin position="1"/>
        <end position="18"/>
    </location>
</feature>
<name>A0AAJ0FKV0_9PEZI</name>
<keyword evidence="1" id="KW-0732">Signal</keyword>
<comment type="caution">
    <text evidence="2">The sequence shown here is derived from an EMBL/GenBank/DDBJ whole genome shotgun (WGS) entry which is preliminary data.</text>
</comment>
<feature type="chain" id="PRO_5042570286" description="Secreted protein" evidence="1">
    <location>
        <begin position="19"/>
        <end position="98"/>
    </location>
</feature>
<evidence type="ECO:0008006" key="4">
    <source>
        <dbReference type="Google" id="ProtNLM"/>
    </source>
</evidence>
<gene>
    <name evidence="2" type="ORF">QBC33DRAFT_543123</name>
</gene>
<reference evidence="2" key="1">
    <citation type="submission" date="2023-06" db="EMBL/GenBank/DDBJ databases">
        <title>Genome-scale phylogeny and comparative genomics of the fungal order Sordariales.</title>
        <authorList>
            <consortium name="Lawrence Berkeley National Laboratory"/>
            <person name="Hensen N."/>
            <person name="Bonometti L."/>
            <person name="Westerberg I."/>
            <person name="Brannstrom I.O."/>
            <person name="Guillou S."/>
            <person name="Cros-Aarteil S."/>
            <person name="Calhoun S."/>
            <person name="Haridas S."/>
            <person name="Kuo A."/>
            <person name="Mondo S."/>
            <person name="Pangilinan J."/>
            <person name="Riley R."/>
            <person name="Labutti K."/>
            <person name="Andreopoulos B."/>
            <person name="Lipzen A."/>
            <person name="Chen C."/>
            <person name="Yanf M."/>
            <person name="Daum C."/>
            <person name="Ng V."/>
            <person name="Clum A."/>
            <person name="Steindorff A."/>
            <person name="Ohm R."/>
            <person name="Martin F."/>
            <person name="Silar P."/>
            <person name="Natvig D."/>
            <person name="Lalanne C."/>
            <person name="Gautier V."/>
            <person name="Ament-Velasquez S.L."/>
            <person name="Kruys A."/>
            <person name="Hutchinson M.I."/>
            <person name="Powell A.J."/>
            <person name="Barry K."/>
            <person name="Miller A.N."/>
            <person name="Grigoriev I.V."/>
            <person name="Debuchy R."/>
            <person name="Gladieux P."/>
            <person name="Thoren M.H."/>
            <person name="Johannesson H."/>
        </authorList>
    </citation>
    <scope>NUCLEOTIDE SEQUENCE</scope>
    <source>
        <strain evidence="2">8032-3</strain>
    </source>
</reference>